<dbReference type="Pfam" id="PF03571">
    <property type="entry name" value="Peptidase_M49"/>
    <property type="match status" value="2"/>
</dbReference>
<keyword evidence="1" id="KW-0479">Metal-binding</keyword>
<gene>
    <name evidence="3" type="ORF">ACFO3G_07100</name>
</gene>
<reference evidence="4" key="1">
    <citation type="journal article" date="2019" name="Int. J. Syst. Evol. Microbiol.">
        <title>The Global Catalogue of Microorganisms (GCM) 10K type strain sequencing project: providing services to taxonomists for standard genome sequencing and annotation.</title>
        <authorList>
            <consortium name="The Broad Institute Genomics Platform"/>
            <consortium name="The Broad Institute Genome Sequencing Center for Infectious Disease"/>
            <person name="Wu L."/>
            <person name="Ma J."/>
        </authorList>
    </citation>
    <scope>NUCLEOTIDE SEQUENCE [LARGE SCALE GENOMIC DNA]</scope>
    <source>
        <strain evidence="4">CGMCC 4.7357</strain>
    </source>
</reference>
<dbReference type="Gene3D" id="3.30.540.30">
    <property type="match status" value="1"/>
</dbReference>
<keyword evidence="2" id="KW-0378">Hydrolase</keyword>
<protein>
    <submittedName>
        <fullName evidence="3">Peptidase M49</fullName>
    </submittedName>
</protein>
<accession>A0ABV9K840</accession>
<dbReference type="PANTHER" id="PTHR23422">
    <property type="entry name" value="DIPEPTIDYL PEPTIDASE III-RELATED"/>
    <property type="match status" value="1"/>
</dbReference>
<sequence length="898" mass="103320">MKENNISGQTVCRFNDIEVLRYIVSAYDMKCESNDILKRKLLLYYLAKATLAGRDIYFDQNGKYNLYIRTLFERIYLHYDGDRTAKDFLALTDYLYNIWFANGIHHHYGEHKLTPKFSKEYFKGIYLNLKGKGCLDLMPKVAPNYDTLERLLFDQDYMSKRTVQDGSKDLITASSVNFYSEEITQKEAEEYYRLQRKNSNASYNVGLNSKLYKDKNGEIKEAVWCAKGLYSEHIEEIVANLTEAMLYSTSEKQREATEYLINYYKTGDLKLFDKYSIKWVQDKDFSVDFINGFIETYQDPLAMKGSWEGLVEVYDREASHQTELLASHAAWFEEHAPIDDLYKKSNPKGVSATVVDIVMLGGDSYPATPIGINLPNADAIRAEYGSKSIRIENIHQAYDDASAHSGLREAFIEDLDVREMLRLYSSKTSRLHTDLHECLGHGSGKLRDGVSPDALGQWHSTIEEARADLFGLYFIADPKMVELGLLPNRDAYKAEYYSYLHNGLVMQLVRIEPGHHIEEAHMRNRALISRYVLEHCEGAVELDGLNLKIYDYEPIRLAVAQLLREIQRIKSEGDSESAAQLIARYAVDVPQHLHHTLLQKYQQLHIAPYKGFVNPKLLAVRDQEGKVSDIVPSYHEAYDEQMLRYSRDYSAKGANYDVSPWSIKDQEPSESILEEAKSIRKSLVTRMDGVVASNMREYGLSYKYNFGMTRSHLDDIAKKVKPSTQLAQYLWSREVRELRLIALRIWPTEEISSNELLSLALQCEGKAELADEFVALLMDRVPNAHYLAMTWIESGLDVVSVALNILTRTIRRKIYKPNSVECDYLIRFAISMIEKYVVCDYYIPNAARNFLKSMVGVSKEIADDIIAGMEDLLQRDLRGEVLQIAEELKFESEFVYES</sequence>
<evidence type="ECO:0000313" key="4">
    <source>
        <dbReference type="Proteomes" id="UP001596020"/>
    </source>
</evidence>
<organism evidence="3 4">
    <name type="scientific">Falsiporphyromonas endometrii</name>
    <dbReference type="NCBI Taxonomy" id="1387297"/>
    <lineage>
        <taxon>Bacteria</taxon>
        <taxon>Pseudomonadati</taxon>
        <taxon>Bacteroidota</taxon>
        <taxon>Bacteroidia</taxon>
        <taxon>Bacteroidales</taxon>
        <taxon>Porphyromonadaceae</taxon>
        <taxon>Falsiporphyromonas</taxon>
    </lineage>
</organism>
<name>A0ABV9K840_9PORP</name>
<dbReference type="RefSeq" id="WP_380079355.1">
    <property type="nucleotide sequence ID" value="NZ_JBHSGO010000194.1"/>
</dbReference>
<keyword evidence="4" id="KW-1185">Reference proteome</keyword>
<comment type="caution">
    <text evidence="3">The sequence shown here is derived from an EMBL/GenBank/DDBJ whole genome shotgun (WGS) entry which is preliminary data.</text>
</comment>
<proteinExistence type="predicted"/>
<evidence type="ECO:0000256" key="1">
    <source>
        <dbReference type="ARBA" id="ARBA00022723"/>
    </source>
</evidence>
<dbReference type="InterPro" id="IPR016024">
    <property type="entry name" value="ARM-type_fold"/>
</dbReference>
<dbReference type="Proteomes" id="UP001596020">
    <property type="component" value="Unassembled WGS sequence"/>
</dbReference>
<dbReference type="InterPro" id="IPR039461">
    <property type="entry name" value="Peptidase_M49"/>
</dbReference>
<dbReference type="PANTHER" id="PTHR23422:SF11">
    <property type="entry name" value="DIPEPTIDYL PEPTIDASE 3"/>
    <property type="match status" value="1"/>
</dbReference>
<dbReference type="SUPFAM" id="SSF48371">
    <property type="entry name" value="ARM repeat"/>
    <property type="match status" value="1"/>
</dbReference>
<evidence type="ECO:0000313" key="3">
    <source>
        <dbReference type="EMBL" id="MFC4666360.1"/>
    </source>
</evidence>
<dbReference type="EMBL" id="JBHSGO010000194">
    <property type="protein sequence ID" value="MFC4666360.1"/>
    <property type="molecule type" value="Genomic_DNA"/>
</dbReference>
<evidence type="ECO:0000256" key="2">
    <source>
        <dbReference type="ARBA" id="ARBA00022801"/>
    </source>
</evidence>